<dbReference type="Proteomes" id="UP000290289">
    <property type="component" value="Chromosome 2"/>
</dbReference>
<evidence type="ECO:0000256" key="3">
    <source>
        <dbReference type="ARBA" id="ARBA00022475"/>
    </source>
</evidence>
<name>A0A498KJW8_MALDO</name>
<keyword evidence="9" id="KW-1185">Reference proteome</keyword>
<evidence type="ECO:0000256" key="6">
    <source>
        <dbReference type="ARBA" id="ARBA00023136"/>
    </source>
</evidence>
<dbReference type="GO" id="GO:0008285">
    <property type="term" value="P:negative regulation of cell population proliferation"/>
    <property type="evidence" value="ECO:0007669"/>
    <property type="project" value="InterPro"/>
</dbReference>
<evidence type="ECO:0000256" key="2">
    <source>
        <dbReference type="ARBA" id="ARBA00022473"/>
    </source>
</evidence>
<keyword evidence="4" id="KW-0812">Transmembrane</keyword>
<organism evidence="8 9">
    <name type="scientific">Malus domestica</name>
    <name type="common">Apple</name>
    <name type="synonym">Pyrus malus</name>
    <dbReference type="NCBI Taxonomy" id="3750"/>
    <lineage>
        <taxon>Eukaryota</taxon>
        <taxon>Viridiplantae</taxon>
        <taxon>Streptophyta</taxon>
        <taxon>Embryophyta</taxon>
        <taxon>Tracheophyta</taxon>
        <taxon>Spermatophyta</taxon>
        <taxon>Magnoliopsida</taxon>
        <taxon>eudicotyledons</taxon>
        <taxon>Gunneridae</taxon>
        <taxon>Pentapetalae</taxon>
        <taxon>rosids</taxon>
        <taxon>fabids</taxon>
        <taxon>Rosales</taxon>
        <taxon>Rosaceae</taxon>
        <taxon>Amygdaloideae</taxon>
        <taxon>Maleae</taxon>
        <taxon>Malus</taxon>
    </lineage>
</organism>
<accession>A0A498KJW8</accession>
<keyword evidence="5" id="KW-1133">Transmembrane helix</keyword>
<comment type="subcellular location">
    <subcellularLocation>
        <location evidence="1">Cell membrane</location>
        <topology evidence="1">Single-pass membrane protein</topology>
    </subcellularLocation>
</comment>
<reference evidence="8 9" key="1">
    <citation type="submission" date="2018-10" db="EMBL/GenBank/DDBJ databases">
        <title>A high-quality apple genome assembly.</title>
        <authorList>
            <person name="Hu J."/>
        </authorList>
    </citation>
    <scope>NUCLEOTIDE SEQUENCE [LARGE SCALE GENOMIC DNA]</scope>
    <source>
        <strain evidence="9">cv. HFTH1</strain>
        <tissue evidence="8">Young leaf</tissue>
    </source>
</reference>
<dbReference type="STRING" id="3750.A0A498KJW8"/>
<dbReference type="GO" id="GO:0048367">
    <property type="term" value="P:shoot system development"/>
    <property type="evidence" value="ECO:0007669"/>
    <property type="project" value="UniProtKB-ARBA"/>
</dbReference>
<evidence type="ECO:0000256" key="1">
    <source>
        <dbReference type="ARBA" id="ARBA00004162"/>
    </source>
</evidence>
<dbReference type="PANTHER" id="PTHR33102">
    <property type="entry name" value="DVL19-RELATED-RELATED"/>
    <property type="match status" value="1"/>
</dbReference>
<keyword evidence="6" id="KW-0472">Membrane</keyword>
<dbReference type="InterPro" id="IPR012552">
    <property type="entry name" value="DVL"/>
</dbReference>
<keyword evidence="2" id="KW-0217">Developmental protein</keyword>
<dbReference type="Pfam" id="PF08137">
    <property type="entry name" value="DVL"/>
    <property type="match status" value="1"/>
</dbReference>
<proteinExistence type="inferred from homology"/>
<gene>
    <name evidence="8" type="ORF">DVH24_017954</name>
</gene>
<dbReference type="AlphaFoldDB" id="A0A498KJW8"/>
<dbReference type="GO" id="GO:0005886">
    <property type="term" value="C:plasma membrane"/>
    <property type="evidence" value="ECO:0007669"/>
    <property type="project" value="UniProtKB-SubCell"/>
</dbReference>
<comment type="caution">
    <text evidence="8">The sequence shown here is derived from an EMBL/GenBank/DDBJ whole genome shotgun (WGS) entry which is preliminary data.</text>
</comment>
<sequence length="109" mass="12892">MILVDCWLGIEFKKNDDDDNIILDTDDGDRTTPILFCYRSQISAVTNSPMATSYFQQPQTRQARRRKSHRKIAFRKRCLMMAKQQKTRFYILGRCVSMLLCWHDHSISD</sequence>
<keyword evidence="3" id="KW-1003">Cell membrane</keyword>
<evidence type="ECO:0000256" key="4">
    <source>
        <dbReference type="ARBA" id="ARBA00022692"/>
    </source>
</evidence>
<evidence type="ECO:0000256" key="5">
    <source>
        <dbReference type="ARBA" id="ARBA00022989"/>
    </source>
</evidence>
<dbReference type="InterPro" id="IPR051525">
    <property type="entry name" value="DVL_RTFL_regulatory"/>
</dbReference>
<evidence type="ECO:0000313" key="8">
    <source>
        <dbReference type="EMBL" id="RXI05912.1"/>
    </source>
</evidence>
<evidence type="ECO:0000313" key="9">
    <source>
        <dbReference type="Proteomes" id="UP000290289"/>
    </source>
</evidence>
<protein>
    <submittedName>
        <fullName evidence="8">Uncharacterized protein</fullName>
    </submittedName>
</protein>
<comment type="similarity">
    <text evidence="7">Belongs to the DVL/RTFL small polypeptides family.</text>
</comment>
<dbReference type="EMBL" id="RDQH01000328">
    <property type="protein sequence ID" value="RXI05912.1"/>
    <property type="molecule type" value="Genomic_DNA"/>
</dbReference>
<evidence type="ECO:0000256" key="7">
    <source>
        <dbReference type="ARBA" id="ARBA00024340"/>
    </source>
</evidence>